<dbReference type="InterPro" id="IPR041667">
    <property type="entry name" value="Cupin_8"/>
</dbReference>
<evidence type="ECO:0000313" key="2">
    <source>
        <dbReference type="EMBL" id="EJK56268.1"/>
    </source>
</evidence>
<comment type="caution">
    <text evidence="2">The sequence shown here is derived from an EMBL/GenBank/DDBJ whole genome shotgun (WGS) entry which is preliminary data.</text>
</comment>
<sequence length="476" mass="52904">MGPTEDNDQFTEGQTVIHPFAQSGVPSTRPPCCMRQLSGGFVSGSGPKQLPPLFSRSSGGLDDSRPFFFDGKVAVASRHSLRIEGTAMAWSVPQLVRRGRSVIPESSISDLLELFPIDTCLNVKRGASRFFMYEEHAPNKMKDAAGTATTIAVTPSEFGALLAECDGSHYYWTAPMASVAPDLLRERFDWYSDLHDESDRPLLDPRGPSLWMGTSGSGTQCHYDVANNIILQLHGTKRVRCYSPSLGLRHLHVFPDAHPRARKSQVDFDDVDFGRFPHFEDCPAPSLDVVLGPGDMLKIPAFWFHHVENGKLSYSNENVIDGPSASLNSFSLSKPMLVAQQIFKQGGRLGRGELEDRIISVLRARGVRLLENLNINNQDEWIERNLLEARFKPIENFDERDTFQENKVELTKRQMDDAEACVDGTMPYFEQIITEQDESGDGVGIAQLVALHLMELWAVKLVGAGAVGRAWREALV</sequence>
<dbReference type="SUPFAM" id="SSF51197">
    <property type="entry name" value="Clavaminate synthase-like"/>
    <property type="match status" value="1"/>
</dbReference>
<dbReference type="eggNOG" id="KOG2132">
    <property type="taxonomic scope" value="Eukaryota"/>
</dbReference>
<feature type="domain" description="JmjC" evidence="1">
    <location>
        <begin position="184"/>
        <end position="341"/>
    </location>
</feature>
<proteinExistence type="predicted"/>
<dbReference type="SMART" id="SM00558">
    <property type="entry name" value="JmjC"/>
    <property type="match status" value="1"/>
</dbReference>
<gene>
    <name evidence="2" type="ORF">THAOC_23887</name>
</gene>
<evidence type="ECO:0000313" key="3">
    <source>
        <dbReference type="Proteomes" id="UP000266841"/>
    </source>
</evidence>
<keyword evidence="3" id="KW-1185">Reference proteome</keyword>
<dbReference type="PANTHER" id="PTHR12461">
    <property type="entry name" value="HYPOXIA-INDUCIBLE FACTOR 1 ALPHA INHIBITOR-RELATED"/>
    <property type="match status" value="1"/>
</dbReference>
<protein>
    <recommendedName>
        <fullName evidence="1">JmjC domain-containing protein</fullName>
    </recommendedName>
</protein>
<dbReference type="Proteomes" id="UP000266841">
    <property type="component" value="Unassembled WGS sequence"/>
</dbReference>
<organism evidence="2 3">
    <name type="scientific">Thalassiosira oceanica</name>
    <name type="common">Marine diatom</name>
    <dbReference type="NCBI Taxonomy" id="159749"/>
    <lineage>
        <taxon>Eukaryota</taxon>
        <taxon>Sar</taxon>
        <taxon>Stramenopiles</taxon>
        <taxon>Ochrophyta</taxon>
        <taxon>Bacillariophyta</taxon>
        <taxon>Coscinodiscophyceae</taxon>
        <taxon>Thalassiosirophycidae</taxon>
        <taxon>Thalassiosirales</taxon>
        <taxon>Thalassiosiraceae</taxon>
        <taxon>Thalassiosira</taxon>
    </lineage>
</organism>
<accession>K0RR87</accession>
<dbReference type="PROSITE" id="PS51184">
    <property type="entry name" value="JMJC"/>
    <property type="match status" value="1"/>
</dbReference>
<dbReference type="Gene3D" id="2.60.120.10">
    <property type="entry name" value="Jelly Rolls"/>
    <property type="match status" value="1"/>
</dbReference>
<dbReference type="InterPro" id="IPR003347">
    <property type="entry name" value="JmjC_dom"/>
</dbReference>
<dbReference type="AlphaFoldDB" id="K0RR87"/>
<reference evidence="2 3" key="1">
    <citation type="journal article" date="2012" name="Genome Biol.">
        <title>Genome and low-iron response of an oceanic diatom adapted to chronic iron limitation.</title>
        <authorList>
            <person name="Lommer M."/>
            <person name="Specht M."/>
            <person name="Roy A.S."/>
            <person name="Kraemer L."/>
            <person name="Andreson R."/>
            <person name="Gutowska M.A."/>
            <person name="Wolf J."/>
            <person name="Bergner S.V."/>
            <person name="Schilhabel M.B."/>
            <person name="Klostermeier U.C."/>
            <person name="Beiko R.G."/>
            <person name="Rosenstiel P."/>
            <person name="Hippler M."/>
            <person name="Laroche J."/>
        </authorList>
    </citation>
    <scope>NUCLEOTIDE SEQUENCE [LARGE SCALE GENOMIC DNA]</scope>
    <source>
        <strain evidence="2 3">CCMP1005</strain>
    </source>
</reference>
<dbReference type="OrthoDB" id="203924at2759"/>
<dbReference type="PANTHER" id="PTHR12461:SF105">
    <property type="entry name" value="HYPOXIA-INDUCIBLE FACTOR 1-ALPHA INHIBITOR"/>
    <property type="match status" value="1"/>
</dbReference>
<name>K0RR87_THAOC</name>
<dbReference type="EMBL" id="AGNL01031982">
    <property type="protein sequence ID" value="EJK56268.1"/>
    <property type="molecule type" value="Genomic_DNA"/>
</dbReference>
<dbReference type="InterPro" id="IPR014710">
    <property type="entry name" value="RmlC-like_jellyroll"/>
</dbReference>
<evidence type="ECO:0000259" key="1">
    <source>
        <dbReference type="PROSITE" id="PS51184"/>
    </source>
</evidence>
<dbReference type="Pfam" id="PF13621">
    <property type="entry name" value="Cupin_8"/>
    <property type="match status" value="1"/>
</dbReference>